<comment type="subcellular location">
    <subcellularLocation>
        <location evidence="1">Secreted</location>
    </subcellularLocation>
</comment>
<dbReference type="Proteomes" id="UP000183832">
    <property type="component" value="Unassembled WGS sequence"/>
</dbReference>
<gene>
    <name evidence="7" type="primary">similar to Protein yellow</name>
    <name evidence="7" type="ORF">CLUMA_CG016415</name>
</gene>
<dbReference type="PANTHER" id="PTHR10009">
    <property type="entry name" value="PROTEIN YELLOW-RELATED"/>
    <property type="match status" value="1"/>
</dbReference>
<keyword evidence="5" id="KW-0325">Glycoprotein</keyword>
<evidence type="ECO:0000256" key="2">
    <source>
        <dbReference type="ARBA" id="ARBA00009127"/>
    </source>
</evidence>
<organism evidence="7 8">
    <name type="scientific">Clunio marinus</name>
    <dbReference type="NCBI Taxonomy" id="568069"/>
    <lineage>
        <taxon>Eukaryota</taxon>
        <taxon>Metazoa</taxon>
        <taxon>Ecdysozoa</taxon>
        <taxon>Arthropoda</taxon>
        <taxon>Hexapoda</taxon>
        <taxon>Insecta</taxon>
        <taxon>Pterygota</taxon>
        <taxon>Neoptera</taxon>
        <taxon>Endopterygota</taxon>
        <taxon>Diptera</taxon>
        <taxon>Nematocera</taxon>
        <taxon>Chironomoidea</taxon>
        <taxon>Chironomidae</taxon>
        <taxon>Clunio</taxon>
    </lineage>
</organism>
<dbReference type="EMBL" id="CVRI01000059">
    <property type="protein sequence ID" value="CRL03754.1"/>
    <property type="molecule type" value="Genomic_DNA"/>
</dbReference>
<dbReference type="GO" id="GO:0005576">
    <property type="term" value="C:extracellular region"/>
    <property type="evidence" value="ECO:0007669"/>
    <property type="project" value="UniProtKB-SubCell"/>
</dbReference>
<accession>A0A1J1IVL8</accession>
<dbReference type="InterPro" id="IPR017996">
    <property type="entry name" value="MRJP/yellow-related"/>
</dbReference>
<evidence type="ECO:0000256" key="6">
    <source>
        <dbReference type="SAM" id="SignalP"/>
    </source>
</evidence>
<sequence length="436" mass="49093">MKFNILTLIFFLKTSSIYCFWGRNQNDLVLVEQWNKLDFDFPTQELRDEAIAQGLFVAENAFPIDVDVDYADVIDDTRIFVTIPRFSTGIPITLGYLTISNNDVLIKAYPDYSWHSSHGDDCDGITSVLRIAIDECRQMYVLDTGKIGDTQKCPPQLLIFNLVDNSLVRRYKFPDSQYVGASLFVTPVVDVSDPPPTGTCSNAKVYIADVTGFSLIVYDTLTDTSWKIQNNLFYPYPNFGTFTIDGVSFDLMDGILGLALSPNTSPYERFLYFHSLASGVESSVPLSVINNPSTFESNPNAEPRAFVEIGSRGIQTAAQAMDRNGNLYFVLMDPLALVCWDSSTTYSEENIKILVENDETLQFASGLKIIEDCNGVEELWVMTIRLQKIWTGTLNFDETNFRIQALEVQQLLGRNGRCSGRPLRSSPFQPFSFLFK</sequence>
<dbReference type="FunFam" id="2.120.10.30:FF:000045">
    <property type="entry name" value="Blast:Protein yellow"/>
    <property type="match status" value="1"/>
</dbReference>
<dbReference type="Pfam" id="PF03022">
    <property type="entry name" value="MRJP"/>
    <property type="match status" value="1"/>
</dbReference>
<evidence type="ECO:0000256" key="3">
    <source>
        <dbReference type="ARBA" id="ARBA00022525"/>
    </source>
</evidence>
<dbReference type="InterPro" id="IPR011042">
    <property type="entry name" value="6-blade_b-propeller_TolB-like"/>
</dbReference>
<proteinExistence type="inferred from homology"/>
<dbReference type="Gene3D" id="2.120.10.30">
    <property type="entry name" value="TolB, C-terminal domain"/>
    <property type="match status" value="1"/>
</dbReference>
<keyword evidence="4 6" id="KW-0732">Signal</keyword>
<comment type="similarity">
    <text evidence="2">Belongs to the major royal jelly protein family.</text>
</comment>
<dbReference type="PRINTS" id="PR01366">
    <property type="entry name" value="ROYALJELLY"/>
</dbReference>
<keyword evidence="8" id="KW-1185">Reference proteome</keyword>
<dbReference type="OrthoDB" id="8184345at2759"/>
<name>A0A1J1IVL8_9DIPT</name>
<feature type="chain" id="PRO_5012498284" evidence="6">
    <location>
        <begin position="20"/>
        <end position="436"/>
    </location>
</feature>
<dbReference type="AlphaFoldDB" id="A0A1J1IVL8"/>
<feature type="signal peptide" evidence="6">
    <location>
        <begin position="1"/>
        <end position="19"/>
    </location>
</feature>
<keyword evidence="3" id="KW-0964">Secreted</keyword>
<dbReference type="STRING" id="568069.A0A1J1IVL8"/>
<evidence type="ECO:0000256" key="5">
    <source>
        <dbReference type="ARBA" id="ARBA00023180"/>
    </source>
</evidence>
<protein>
    <submittedName>
        <fullName evidence="7">CLUMA_CG016415, isoform A</fullName>
    </submittedName>
</protein>
<evidence type="ECO:0000313" key="7">
    <source>
        <dbReference type="EMBL" id="CRL03754.1"/>
    </source>
</evidence>
<reference evidence="7 8" key="1">
    <citation type="submission" date="2015-04" db="EMBL/GenBank/DDBJ databases">
        <authorList>
            <person name="Syromyatnikov M.Y."/>
            <person name="Popov V.N."/>
        </authorList>
    </citation>
    <scope>NUCLEOTIDE SEQUENCE [LARGE SCALE GENOMIC DNA]</scope>
</reference>
<dbReference type="PANTHER" id="PTHR10009:SF7">
    <property type="entry name" value="GH10609P-RELATED"/>
    <property type="match status" value="1"/>
</dbReference>
<evidence type="ECO:0000256" key="4">
    <source>
        <dbReference type="ARBA" id="ARBA00022729"/>
    </source>
</evidence>
<evidence type="ECO:0000256" key="1">
    <source>
        <dbReference type="ARBA" id="ARBA00004613"/>
    </source>
</evidence>
<evidence type="ECO:0000313" key="8">
    <source>
        <dbReference type="Proteomes" id="UP000183832"/>
    </source>
</evidence>